<organism evidence="2 3">
    <name type="scientific">Corynebacterium stationis</name>
    <dbReference type="NCBI Taxonomy" id="1705"/>
    <lineage>
        <taxon>Bacteria</taxon>
        <taxon>Bacillati</taxon>
        <taxon>Actinomycetota</taxon>
        <taxon>Actinomycetes</taxon>
        <taxon>Mycobacteriales</taxon>
        <taxon>Corynebacteriaceae</taxon>
        <taxon>Corynebacterium</taxon>
    </lineage>
</organism>
<keyword evidence="3" id="KW-1185">Reference proteome</keyword>
<feature type="transmembrane region" description="Helical" evidence="1">
    <location>
        <begin position="95"/>
        <end position="125"/>
    </location>
</feature>
<feature type="transmembrane region" description="Helical" evidence="1">
    <location>
        <begin position="174"/>
        <end position="195"/>
    </location>
</feature>
<reference evidence="3" key="1">
    <citation type="submission" date="2016-02" db="EMBL/GenBank/DDBJ databases">
        <authorList>
            <person name="Kaur G."/>
            <person name="Nair G.R."/>
            <person name="Mayilraj S."/>
        </authorList>
    </citation>
    <scope>NUCLEOTIDE SEQUENCE [LARGE SCALE GENOMIC DNA]</scope>
    <source>
        <strain evidence="3">GA-15</strain>
    </source>
</reference>
<feature type="transmembrane region" description="Helical" evidence="1">
    <location>
        <begin position="282"/>
        <end position="303"/>
    </location>
</feature>
<comment type="caution">
    <text evidence="2">The sequence shown here is derived from an EMBL/GenBank/DDBJ whole genome shotgun (WGS) entry which is preliminary data.</text>
</comment>
<proteinExistence type="predicted"/>
<keyword evidence="1" id="KW-0472">Membrane</keyword>
<evidence type="ECO:0000313" key="3">
    <source>
        <dbReference type="Proteomes" id="UP000076947"/>
    </source>
</evidence>
<sequence>MFLLRYLGSFRTFILKAVTSKRAYGSVAITGLSSITNFALAIAIARAGTVQDVANFAIGFSGFVIVSGLSRSLIGEPSSARLLSLKELRAGGKQVSAYGILLAAILGIIGVLTGQLYLLAVGVFGHAIAMYDYSKLVSTVFGKPYIATTLEIVRTILIVASVFVPSLNQSPMRLFLFWLVITGLIGTVGILIQHIKLLPSFYHSEISHRESISYAFDYILGAGTTQITTFALGAFASPAVNASIRGAGTLFGPITMIATSVRALVLPFLSRGLRSGSKLSPSVNVSATLAIAAVPLLVIVNLIPAQWGQALLGETWVVSKAVLPILSIEVVTTMLTTIPFAGHRSLGAHKRVFNIRLVLAVLRLVVVIVAGVYGGHIWAAIAMVFTSALGLVVWWISYSRLLRCQTIDE</sequence>
<evidence type="ECO:0008006" key="4">
    <source>
        <dbReference type="Google" id="ProtNLM"/>
    </source>
</evidence>
<dbReference type="Proteomes" id="UP000076947">
    <property type="component" value="Unassembled WGS sequence"/>
</dbReference>
<feature type="transmembrane region" description="Helical" evidence="1">
    <location>
        <begin position="353"/>
        <end position="371"/>
    </location>
</feature>
<evidence type="ECO:0000313" key="2">
    <source>
        <dbReference type="EMBL" id="OAH26501.1"/>
    </source>
</evidence>
<accession>A0A177IDZ7</accession>
<dbReference type="EMBL" id="LSTQ01000023">
    <property type="protein sequence ID" value="OAH26501.1"/>
    <property type="molecule type" value="Genomic_DNA"/>
</dbReference>
<feature type="transmembrane region" description="Helical" evidence="1">
    <location>
        <begin position="23"/>
        <end position="47"/>
    </location>
</feature>
<feature type="transmembrane region" description="Helical" evidence="1">
    <location>
        <begin position="145"/>
        <end position="167"/>
    </location>
</feature>
<feature type="transmembrane region" description="Helical" evidence="1">
    <location>
        <begin position="250"/>
        <end position="270"/>
    </location>
</feature>
<evidence type="ECO:0000256" key="1">
    <source>
        <dbReference type="SAM" id="Phobius"/>
    </source>
</evidence>
<name>A0A177IDZ7_9CORY</name>
<protein>
    <recommendedName>
        <fullName evidence="4">Oligosaccharide flippase family protein</fullName>
    </recommendedName>
</protein>
<gene>
    <name evidence="2" type="ORF">AYJ05_03360</name>
</gene>
<dbReference type="AlphaFoldDB" id="A0A177IDZ7"/>
<keyword evidence="1" id="KW-1133">Transmembrane helix</keyword>
<keyword evidence="1" id="KW-0812">Transmembrane</keyword>
<feature type="transmembrane region" description="Helical" evidence="1">
    <location>
        <begin position="377"/>
        <end position="396"/>
    </location>
</feature>
<feature type="transmembrane region" description="Helical" evidence="1">
    <location>
        <begin position="53"/>
        <end position="74"/>
    </location>
</feature>